<dbReference type="InterPro" id="IPR024163">
    <property type="entry name" value="Aerotolerance_reg_N"/>
</dbReference>
<feature type="transmembrane region" description="Helical" evidence="1">
    <location>
        <begin position="6"/>
        <end position="28"/>
    </location>
</feature>
<dbReference type="AlphaFoldDB" id="A9D209"/>
<dbReference type="PANTHER" id="PTHR37464:SF1">
    <property type="entry name" value="BLL2463 PROTEIN"/>
    <property type="match status" value="1"/>
</dbReference>
<dbReference type="EMBL" id="ABIA03000004">
    <property type="protein sequence ID" value="EDQ34109.1"/>
    <property type="molecule type" value="Genomic_DNA"/>
</dbReference>
<dbReference type="STRING" id="411684.HPDFL43_13967"/>
<dbReference type="Gene3D" id="3.40.50.12140">
    <property type="entry name" value="Domain of unknown function DUF4159"/>
    <property type="match status" value="1"/>
</dbReference>
<feature type="transmembrane region" description="Helical" evidence="1">
    <location>
        <begin position="626"/>
        <end position="645"/>
    </location>
</feature>
<dbReference type="InterPro" id="IPR025297">
    <property type="entry name" value="DUF4159"/>
</dbReference>
<feature type="domain" description="DUF4159" evidence="3">
    <location>
        <begin position="706"/>
        <end position="921"/>
    </location>
</feature>
<evidence type="ECO:0000259" key="3">
    <source>
        <dbReference type="Pfam" id="PF13709"/>
    </source>
</evidence>
<dbReference type="eggNOG" id="ENOG502Z7KE">
    <property type="taxonomic scope" value="Bacteria"/>
</dbReference>
<dbReference type="RefSeq" id="WP_007198555.1">
    <property type="nucleotide sequence ID" value="NZ_CM002917.1"/>
</dbReference>
<keyword evidence="1 4" id="KW-0812">Transmembrane</keyword>
<keyword evidence="1" id="KW-0472">Membrane</keyword>
<dbReference type="Proteomes" id="UP000004291">
    <property type="component" value="Chromosome"/>
</dbReference>
<evidence type="ECO:0000313" key="4">
    <source>
        <dbReference type="EMBL" id="EDQ34109.1"/>
    </source>
</evidence>
<comment type="caution">
    <text evidence="4">The sequence shown here is derived from an EMBL/GenBank/DDBJ whole genome shotgun (WGS) entry which is preliminary data.</text>
</comment>
<dbReference type="InterPro" id="IPR029062">
    <property type="entry name" value="Class_I_gatase-like"/>
</dbReference>
<keyword evidence="5" id="KW-1185">Reference proteome</keyword>
<dbReference type="NCBIfam" id="TIGR02226">
    <property type="entry name" value="two_anch"/>
    <property type="match status" value="1"/>
</dbReference>
<evidence type="ECO:0000256" key="1">
    <source>
        <dbReference type="SAM" id="Phobius"/>
    </source>
</evidence>
<dbReference type="CDD" id="cd03143">
    <property type="entry name" value="A4_beta-galactosidase_middle_domain"/>
    <property type="match status" value="1"/>
</dbReference>
<evidence type="ECO:0000259" key="2">
    <source>
        <dbReference type="Pfam" id="PF07584"/>
    </source>
</evidence>
<evidence type="ECO:0000313" key="5">
    <source>
        <dbReference type="Proteomes" id="UP000004291"/>
    </source>
</evidence>
<protein>
    <submittedName>
        <fullName evidence="4">Double-transmembrane domain protein</fullName>
    </submittedName>
</protein>
<dbReference type="OrthoDB" id="9773014at2"/>
<dbReference type="Pfam" id="PF07584">
    <property type="entry name" value="BatA"/>
    <property type="match status" value="1"/>
</dbReference>
<dbReference type="Gene3D" id="3.40.50.880">
    <property type="match status" value="1"/>
</dbReference>
<dbReference type="InterPro" id="IPR011933">
    <property type="entry name" value="Double_TM_dom"/>
</dbReference>
<accession>A9D209</accession>
<dbReference type="SUPFAM" id="SSF52317">
    <property type="entry name" value="Class I glutamine amidotransferase-like"/>
    <property type="match status" value="1"/>
</dbReference>
<feature type="transmembrane region" description="Helical" evidence="1">
    <location>
        <begin position="657"/>
        <end position="682"/>
    </location>
</feature>
<proteinExistence type="predicted"/>
<dbReference type="PANTHER" id="PTHR37464">
    <property type="entry name" value="BLL2463 PROTEIN"/>
    <property type="match status" value="1"/>
</dbReference>
<reference evidence="4 5" key="1">
    <citation type="submission" date="2007-10" db="EMBL/GenBank/DDBJ databases">
        <authorList>
            <person name="Wagner-Dobler I."/>
            <person name="Ferriera S."/>
            <person name="Johnson J."/>
            <person name="Kravitz S."/>
            <person name="Beeson K."/>
            <person name="Sutton G."/>
            <person name="Rogers Y.-H."/>
            <person name="Friedman R."/>
            <person name="Frazier M."/>
            <person name="Venter J.C."/>
        </authorList>
    </citation>
    <scope>NUCLEOTIDE SEQUENCE [LARGE SCALE GENOMIC DNA]</scope>
    <source>
        <strain evidence="4 5">DFL-43</strain>
    </source>
</reference>
<dbReference type="Pfam" id="PF13709">
    <property type="entry name" value="DUF4159"/>
    <property type="match status" value="1"/>
</dbReference>
<dbReference type="HOGENOM" id="CLU_014519_0_0_5"/>
<gene>
    <name evidence="4" type="ORF">HPDFL43_13967</name>
</gene>
<reference evidence="4 5" key="2">
    <citation type="submission" date="2012-06" db="EMBL/GenBank/DDBJ databases">
        <authorList>
            <person name="Fiebig A."/>
        </authorList>
    </citation>
    <scope>NUCLEOTIDE SEQUENCE [LARGE SCALE GENOMIC DNA]</scope>
    <source>
        <strain evidence="4 5">DFL-43</strain>
    </source>
</reference>
<organism evidence="4 5">
    <name type="scientific">Hoeflea phototrophica (strain DSM 17068 / NCIMB 14078 / DFL-43)</name>
    <dbReference type="NCBI Taxonomy" id="411684"/>
    <lineage>
        <taxon>Bacteria</taxon>
        <taxon>Pseudomonadati</taxon>
        <taxon>Pseudomonadota</taxon>
        <taxon>Alphaproteobacteria</taxon>
        <taxon>Hyphomicrobiales</taxon>
        <taxon>Rhizobiaceae</taxon>
        <taxon>Hoeflea</taxon>
    </lineage>
</organism>
<sequence length="941" mass="99714">MIAGLPIAFGAPAILFGLLALPVIWWLLRLTPPRPAAEPFAPLAILARVLKPEETPSRSPWWLTLLRLLIAALVILALAEPVLNPRDRALSTNGPLALIIDNSWASASDWDARVEAAEALIAEAESSNLPVSIVLTADRRHDATPTTVERARDQLRAAKPRPLKPERDAAVTALIAAFGETAPGTIAFLTDDIDTEETNAALTRLSGLNPAAIRIIGADDPAGLILTQSDNGADSLTVEASRLETQDSENFRLVARDSKGREIATGPLAFDAGEASASGTITAPFEIRNDIARIDVLGRESAAGQLLDDSFRRRRVALISGEAADIAQPLLSPLYYINRALSPYADLIEAETADMTTAVPELLRLSPAVIVLADIGTLPGEVAGPLNEWIERGGTLIRFAGPRLAAAPADDPLAPVLLRKGERELGGALSWIEPQPLAGYPPNSPFAGLPTPRDVTVSRQVLAEPSAELAARTWASLADGTPLVTASERGSGRIVLFHVTAEASWSTLPISGHFVDMLRRVVQLSRAVSGGGEAGSGILPPWRLLDASGALLPASGDAKPLDLTGTDTIRAGHDNPPGLYGTEDGFVALNLFAPGETLAPIEIPAFDAPVTRAQLTGDSAVDFRPWLFGAALAALLADTLIVLVLNGGFRGGMRRRGVIPASAAAAAALLLAIALPLGLGFAPGPAHAQDSQPGDTELLESLDQTRLAYVITGDDDTDETSKMGLDSLSNFLTSRTALEPGTAIGVDIETDQLALYSLIYWPMSEDADDPSPAAISRIDAYMKSGGTVLFDTRDRIAELGGGSSSLTLKMQRILANLDIPPLEPVPEDHVLTKSFFLLDAFPGRYADGPLWVEAIPETEDPATRPARAGDGVSSILITGNDLAAAWALDERGYPMFSTVPPDPWQREYAYRAGVNIVMYMLTGNYKADQVHIPALLERLGQ</sequence>
<name>A9D209_HOEPD</name>
<keyword evidence="1" id="KW-1133">Transmembrane helix</keyword>
<feature type="domain" description="Aerotolerance regulator N-terminal" evidence="2">
    <location>
        <begin position="7"/>
        <end position="81"/>
    </location>
</feature>